<protein>
    <recommendedName>
        <fullName evidence="4">HTH cro/C1-type domain-containing protein</fullName>
    </recommendedName>
</protein>
<dbReference type="GO" id="GO:0005829">
    <property type="term" value="C:cytosol"/>
    <property type="evidence" value="ECO:0007669"/>
    <property type="project" value="TreeGrafter"/>
</dbReference>
<dbReference type="InterPro" id="IPR010982">
    <property type="entry name" value="Lambda_DNA-bd_dom_sf"/>
</dbReference>
<proteinExistence type="predicted"/>
<dbReference type="InterPro" id="IPR050807">
    <property type="entry name" value="TransReg_Diox_bact_type"/>
</dbReference>
<sequence>MPGSKLKENEVRRTFGENVRAVRLKLKKSQEDLALDIGMDLTSINEIENGHRNPKLNTIFKIATALGVPSTKLLPF</sequence>
<dbReference type="SMART" id="SM00530">
    <property type="entry name" value="HTH_XRE"/>
    <property type="match status" value="1"/>
</dbReference>
<feature type="domain" description="HTH cro/C1-type" evidence="4">
    <location>
        <begin position="19"/>
        <end position="74"/>
    </location>
</feature>
<accession>A0A1F5YQH1</accession>
<dbReference type="SUPFAM" id="SSF47413">
    <property type="entry name" value="lambda repressor-like DNA-binding domains"/>
    <property type="match status" value="1"/>
</dbReference>
<name>A0A1F5YQH1_9BACT</name>
<dbReference type="Gene3D" id="1.10.260.40">
    <property type="entry name" value="lambda repressor-like DNA-binding domains"/>
    <property type="match status" value="1"/>
</dbReference>
<dbReference type="PANTHER" id="PTHR46797">
    <property type="entry name" value="HTH-TYPE TRANSCRIPTIONAL REGULATOR"/>
    <property type="match status" value="1"/>
</dbReference>
<dbReference type="PANTHER" id="PTHR46797:SF23">
    <property type="entry name" value="HTH-TYPE TRANSCRIPTIONAL REGULATOR SUTR"/>
    <property type="match status" value="1"/>
</dbReference>
<dbReference type="Pfam" id="PF01381">
    <property type="entry name" value="HTH_3"/>
    <property type="match status" value="1"/>
</dbReference>
<evidence type="ECO:0000313" key="6">
    <source>
        <dbReference type="Proteomes" id="UP000178448"/>
    </source>
</evidence>
<evidence type="ECO:0000256" key="1">
    <source>
        <dbReference type="ARBA" id="ARBA00023015"/>
    </source>
</evidence>
<reference evidence="5 6" key="1">
    <citation type="journal article" date="2016" name="Nat. Commun.">
        <title>Thousands of microbial genomes shed light on interconnected biogeochemical processes in an aquifer system.</title>
        <authorList>
            <person name="Anantharaman K."/>
            <person name="Brown C.T."/>
            <person name="Hug L.A."/>
            <person name="Sharon I."/>
            <person name="Castelle C.J."/>
            <person name="Probst A.J."/>
            <person name="Thomas B.C."/>
            <person name="Singh A."/>
            <person name="Wilkins M.J."/>
            <person name="Karaoz U."/>
            <person name="Brodie E.L."/>
            <person name="Williams K.H."/>
            <person name="Hubbard S.S."/>
            <person name="Banfield J.F."/>
        </authorList>
    </citation>
    <scope>NUCLEOTIDE SEQUENCE [LARGE SCALE GENOMIC DNA]</scope>
</reference>
<evidence type="ECO:0000256" key="2">
    <source>
        <dbReference type="ARBA" id="ARBA00023125"/>
    </source>
</evidence>
<dbReference type="AlphaFoldDB" id="A0A1F5YQH1"/>
<dbReference type="EMBL" id="MFJD01000008">
    <property type="protein sequence ID" value="OGG02450.1"/>
    <property type="molecule type" value="Genomic_DNA"/>
</dbReference>
<keyword evidence="2" id="KW-0238">DNA-binding</keyword>
<gene>
    <name evidence="5" type="ORF">A2Z33_05065</name>
</gene>
<evidence type="ECO:0000256" key="3">
    <source>
        <dbReference type="ARBA" id="ARBA00023163"/>
    </source>
</evidence>
<keyword evidence="1" id="KW-0805">Transcription regulation</keyword>
<dbReference type="Proteomes" id="UP000178448">
    <property type="component" value="Unassembled WGS sequence"/>
</dbReference>
<dbReference type="STRING" id="1798374.A2Z33_05065"/>
<dbReference type="PROSITE" id="PS50943">
    <property type="entry name" value="HTH_CROC1"/>
    <property type="match status" value="1"/>
</dbReference>
<dbReference type="GO" id="GO:0003700">
    <property type="term" value="F:DNA-binding transcription factor activity"/>
    <property type="evidence" value="ECO:0007669"/>
    <property type="project" value="TreeGrafter"/>
</dbReference>
<dbReference type="CDD" id="cd00093">
    <property type="entry name" value="HTH_XRE"/>
    <property type="match status" value="1"/>
</dbReference>
<comment type="caution">
    <text evidence="5">The sequence shown here is derived from an EMBL/GenBank/DDBJ whole genome shotgun (WGS) entry which is preliminary data.</text>
</comment>
<evidence type="ECO:0000259" key="4">
    <source>
        <dbReference type="PROSITE" id="PS50943"/>
    </source>
</evidence>
<evidence type="ECO:0000313" key="5">
    <source>
        <dbReference type="EMBL" id="OGG02450.1"/>
    </source>
</evidence>
<dbReference type="GO" id="GO:0003677">
    <property type="term" value="F:DNA binding"/>
    <property type="evidence" value="ECO:0007669"/>
    <property type="project" value="UniProtKB-KW"/>
</dbReference>
<dbReference type="InterPro" id="IPR001387">
    <property type="entry name" value="Cro/C1-type_HTH"/>
</dbReference>
<organism evidence="5 6">
    <name type="scientific">Candidatus Gottesmanbacteria bacterium RBG_16_52_11</name>
    <dbReference type="NCBI Taxonomy" id="1798374"/>
    <lineage>
        <taxon>Bacteria</taxon>
        <taxon>Candidatus Gottesmaniibacteriota</taxon>
    </lineage>
</organism>
<keyword evidence="3" id="KW-0804">Transcription</keyword>